<reference evidence="1" key="2">
    <citation type="submission" date="2025-09" db="UniProtKB">
        <authorList>
            <consortium name="EnsemblPlants"/>
        </authorList>
    </citation>
    <scope>IDENTIFICATION</scope>
</reference>
<name>A0ACD5UNW6_AVESA</name>
<organism evidence="1 2">
    <name type="scientific">Avena sativa</name>
    <name type="common">Oat</name>
    <dbReference type="NCBI Taxonomy" id="4498"/>
    <lineage>
        <taxon>Eukaryota</taxon>
        <taxon>Viridiplantae</taxon>
        <taxon>Streptophyta</taxon>
        <taxon>Embryophyta</taxon>
        <taxon>Tracheophyta</taxon>
        <taxon>Spermatophyta</taxon>
        <taxon>Magnoliopsida</taxon>
        <taxon>Liliopsida</taxon>
        <taxon>Poales</taxon>
        <taxon>Poaceae</taxon>
        <taxon>BOP clade</taxon>
        <taxon>Pooideae</taxon>
        <taxon>Poodae</taxon>
        <taxon>Poeae</taxon>
        <taxon>Poeae Chloroplast Group 1 (Aveneae type)</taxon>
        <taxon>Aveninae</taxon>
        <taxon>Avena</taxon>
    </lineage>
</organism>
<evidence type="ECO:0000313" key="1">
    <source>
        <dbReference type="EnsemblPlants" id="AVESA.00010b.r2.2CG0279540.1.CDS.1"/>
    </source>
</evidence>
<accession>A0ACD5UNW6</accession>
<proteinExistence type="predicted"/>
<dbReference type="Proteomes" id="UP001732700">
    <property type="component" value="Chromosome 2C"/>
</dbReference>
<sequence>MQSAFSCLRLKNMAADLKIAALGLLLFSSLPLLATADCGCEAGEEVQDKAGGLKLKIIAIFCILVASAAGSAIPSLGRKFPALRPDTDLFFAVKAFAAGVILATAFVHILPDAFEKLGSPCLVHGPWNKFPFAGMVAMLAAIATLVVDTIATGYFQRAANAKKASAAVGAGGDVEATATTPDGHHDAHGNGAHTHGHGMSAVIAASEGDGDAQLIRHRVISQVLELGIIVHSIIIGMSLGASERASTIRPLVIALTFHQFFEGIGLGGCIVQAKLRLGSVLLMSLFFSLTTPVGVVIGIGISSGYDENSPRALIVEGLLSAAAAGILNYMALVDLLAEDFMNPRVQNNGRLQVIVNISLLAGTALMSLLAIWA</sequence>
<keyword evidence="2" id="KW-1185">Reference proteome</keyword>
<protein>
    <submittedName>
        <fullName evidence="1">Uncharacterized protein</fullName>
    </submittedName>
</protein>
<reference evidence="1" key="1">
    <citation type="submission" date="2021-05" db="EMBL/GenBank/DDBJ databases">
        <authorList>
            <person name="Scholz U."/>
            <person name="Mascher M."/>
            <person name="Fiebig A."/>
        </authorList>
    </citation>
    <scope>NUCLEOTIDE SEQUENCE [LARGE SCALE GENOMIC DNA]</scope>
</reference>
<evidence type="ECO:0000313" key="2">
    <source>
        <dbReference type="Proteomes" id="UP001732700"/>
    </source>
</evidence>
<dbReference type="EnsemblPlants" id="AVESA.00010b.r2.2CG0279540.1">
    <property type="protein sequence ID" value="AVESA.00010b.r2.2CG0279540.1.CDS.1"/>
    <property type="gene ID" value="AVESA.00010b.r2.2CG0279540"/>
</dbReference>